<feature type="transmembrane region" description="Helical" evidence="5">
    <location>
        <begin position="128"/>
        <end position="150"/>
    </location>
</feature>
<evidence type="ECO:0000256" key="3">
    <source>
        <dbReference type="ARBA" id="ARBA00022989"/>
    </source>
</evidence>
<dbReference type="GO" id="GO:0005886">
    <property type="term" value="C:plasma membrane"/>
    <property type="evidence" value="ECO:0007669"/>
    <property type="project" value="TreeGrafter"/>
</dbReference>
<feature type="transmembrane region" description="Helical" evidence="5">
    <location>
        <begin position="35"/>
        <end position="55"/>
    </location>
</feature>
<keyword evidence="7" id="KW-1185">Reference proteome</keyword>
<protein>
    <recommendedName>
        <fullName evidence="8">Major facilitator superfamily (MFS) profile domain-containing protein</fullName>
    </recommendedName>
</protein>
<dbReference type="Proteomes" id="UP000716291">
    <property type="component" value="Unassembled WGS sequence"/>
</dbReference>
<feature type="transmembrane region" description="Helical" evidence="5">
    <location>
        <begin position="102"/>
        <end position="122"/>
    </location>
</feature>
<evidence type="ECO:0000256" key="2">
    <source>
        <dbReference type="ARBA" id="ARBA00022692"/>
    </source>
</evidence>
<feature type="transmembrane region" description="Helical" evidence="5">
    <location>
        <begin position="240"/>
        <end position="264"/>
    </location>
</feature>
<dbReference type="Gene3D" id="1.20.1250.20">
    <property type="entry name" value="MFS general substrate transporter like domains"/>
    <property type="match status" value="1"/>
</dbReference>
<keyword evidence="3 5" id="KW-1133">Transmembrane helix</keyword>
<dbReference type="SUPFAM" id="SSF103473">
    <property type="entry name" value="MFS general substrate transporter"/>
    <property type="match status" value="2"/>
</dbReference>
<dbReference type="InterPro" id="IPR011701">
    <property type="entry name" value="MFS"/>
</dbReference>
<feature type="transmembrane region" description="Helical" evidence="5">
    <location>
        <begin position="326"/>
        <end position="347"/>
    </location>
</feature>
<feature type="transmembrane region" description="Helical" evidence="5">
    <location>
        <begin position="284"/>
        <end position="305"/>
    </location>
</feature>
<dbReference type="PANTHER" id="PTHR23502">
    <property type="entry name" value="MAJOR FACILITATOR SUPERFAMILY"/>
    <property type="match status" value="1"/>
</dbReference>
<dbReference type="EMBL" id="JAANQT010002589">
    <property type="protein sequence ID" value="KAG1302169.1"/>
    <property type="molecule type" value="Genomic_DNA"/>
</dbReference>
<feature type="transmembrane region" description="Helical" evidence="5">
    <location>
        <begin position="420"/>
        <end position="440"/>
    </location>
</feature>
<accession>A0A9P7BMQ4</accession>
<dbReference type="GO" id="GO:0022857">
    <property type="term" value="F:transmembrane transporter activity"/>
    <property type="evidence" value="ECO:0007669"/>
    <property type="project" value="InterPro"/>
</dbReference>
<reference evidence="6" key="1">
    <citation type="journal article" date="2020" name="Microb. Genom.">
        <title>Genetic diversity of clinical and environmental Mucorales isolates obtained from an investigation of mucormycosis cases among solid organ transplant recipients.</title>
        <authorList>
            <person name="Nguyen M.H."/>
            <person name="Kaul D."/>
            <person name="Muto C."/>
            <person name="Cheng S.J."/>
            <person name="Richter R.A."/>
            <person name="Bruno V.M."/>
            <person name="Liu G."/>
            <person name="Beyhan S."/>
            <person name="Sundermann A.J."/>
            <person name="Mounaud S."/>
            <person name="Pasculle A.W."/>
            <person name="Nierman W.C."/>
            <person name="Driscoll E."/>
            <person name="Cumbie R."/>
            <person name="Clancy C.J."/>
            <person name="Dupont C.L."/>
        </authorList>
    </citation>
    <scope>NUCLEOTIDE SEQUENCE</scope>
    <source>
        <strain evidence="6">GL11</strain>
    </source>
</reference>
<evidence type="ECO:0000313" key="6">
    <source>
        <dbReference type="EMBL" id="KAG1302169.1"/>
    </source>
</evidence>
<sequence>MPSESKIKKVLKSRILLRPPVDSDPRLLSSRKRGIILICLALCACTPGFSSTIYFPGLPNITSDLHAPPIATTLTAALFILAMGIAPVFWASLSDFYQVRRVLFLFSMLIFAAASIGCAFINNIWGLVVLRCVQSCGASCGQSVGAGVVADCYPIEKRGAAFDSKFDLELPVSQPSNVSALSSSTGSITIPQDTDDKAGSGLNKTGIESSTVIQHEKKNAPETSGPKEAKKSINPIAPFLLLRHPFILIASLASGIAFGSMFAVETITPDLYEAHYGFNSWKTGLSYLSGGIGNLLGAIVSGNTSDRLLLRARERRGGKEVVEDRLTVTLWPAFFFFMPFGILLYGWTIERGFVVWAPIVGFGCLNFGMNLIMTSTSAYLVDGLSGQGASVTAAANLVRMVIACVLTIAANPMVTSIGPGYTSVFLACLCFVGALLLLLLKFQGEKMRHWSGY</sequence>
<dbReference type="AlphaFoldDB" id="A0A9P7BMQ4"/>
<evidence type="ECO:0000256" key="1">
    <source>
        <dbReference type="ARBA" id="ARBA00004141"/>
    </source>
</evidence>
<dbReference type="InterPro" id="IPR036259">
    <property type="entry name" value="MFS_trans_sf"/>
</dbReference>
<feature type="transmembrane region" description="Helical" evidence="5">
    <location>
        <begin position="67"/>
        <end position="90"/>
    </location>
</feature>
<keyword evidence="4 5" id="KW-0472">Membrane</keyword>
<keyword evidence="2 5" id="KW-0812">Transmembrane</keyword>
<comment type="subcellular location">
    <subcellularLocation>
        <location evidence="1">Membrane</location>
        <topology evidence="1">Multi-pass membrane protein</topology>
    </subcellularLocation>
</comment>
<name>A0A9P7BMQ4_RHIOR</name>
<gene>
    <name evidence="6" type="ORF">G6F64_011162</name>
</gene>
<dbReference type="PANTHER" id="PTHR23502:SF5">
    <property type="entry name" value="QUINIDINE RESISTANCE PROTEIN 3"/>
    <property type="match status" value="1"/>
</dbReference>
<dbReference type="Pfam" id="PF07690">
    <property type="entry name" value="MFS_1"/>
    <property type="match status" value="2"/>
</dbReference>
<feature type="transmembrane region" description="Helical" evidence="5">
    <location>
        <begin position="353"/>
        <end position="381"/>
    </location>
</feature>
<evidence type="ECO:0000313" key="7">
    <source>
        <dbReference type="Proteomes" id="UP000716291"/>
    </source>
</evidence>
<evidence type="ECO:0008006" key="8">
    <source>
        <dbReference type="Google" id="ProtNLM"/>
    </source>
</evidence>
<evidence type="ECO:0000256" key="4">
    <source>
        <dbReference type="ARBA" id="ARBA00023136"/>
    </source>
</evidence>
<comment type="caution">
    <text evidence="6">The sequence shown here is derived from an EMBL/GenBank/DDBJ whole genome shotgun (WGS) entry which is preliminary data.</text>
</comment>
<proteinExistence type="predicted"/>
<feature type="transmembrane region" description="Helical" evidence="5">
    <location>
        <begin position="393"/>
        <end position="414"/>
    </location>
</feature>
<dbReference type="Gene3D" id="1.20.1720.10">
    <property type="entry name" value="Multidrug resistance protein D"/>
    <property type="match status" value="1"/>
</dbReference>
<evidence type="ECO:0000256" key="5">
    <source>
        <dbReference type="SAM" id="Phobius"/>
    </source>
</evidence>
<organism evidence="6 7">
    <name type="scientific">Rhizopus oryzae</name>
    <name type="common">Mucormycosis agent</name>
    <name type="synonym">Rhizopus arrhizus var. delemar</name>
    <dbReference type="NCBI Taxonomy" id="64495"/>
    <lineage>
        <taxon>Eukaryota</taxon>
        <taxon>Fungi</taxon>
        <taxon>Fungi incertae sedis</taxon>
        <taxon>Mucoromycota</taxon>
        <taxon>Mucoromycotina</taxon>
        <taxon>Mucoromycetes</taxon>
        <taxon>Mucorales</taxon>
        <taxon>Mucorineae</taxon>
        <taxon>Rhizopodaceae</taxon>
        <taxon>Rhizopus</taxon>
    </lineage>
</organism>